<comment type="caution">
    <text evidence="1">The sequence shown here is derived from an EMBL/GenBank/DDBJ whole genome shotgun (WGS) entry which is preliminary data.</text>
</comment>
<protein>
    <submittedName>
        <fullName evidence="1">Uncharacterized protein</fullName>
    </submittedName>
</protein>
<gene>
    <name evidence="1" type="ORF">GCM10008964_22250</name>
</gene>
<dbReference type="Proteomes" id="UP001501476">
    <property type="component" value="Unassembled WGS sequence"/>
</dbReference>
<organism evidence="1 2">
    <name type="scientific">Methylophaga marina</name>
    <dbReference type="NCBI Taxonomy" id="45495"/>
    <lineage>
        <taxon>Bacteria</taxon>
        <taxon>Pseudomonadati</taxon>
        <taxon>Pseudomonadota</taxon>
        <taxon>Gammaproteobacteria</taxon>
        <taxon>Thiotrichales</taxon>
        <taxon>Piscirickettsiaceae</taxon>
        <taxon>Methylophaga</taxon>
    </lineage>
</organism>
<sequence length="65" mass="6508">MELAEHAARSRPDLRHIIGPVSDYGVDGAAALGAATGAWIHHGGNAGANFSGYRICSSGCVSGNG</sequence>
<evidence type="ECO:0000313" key="2">
    <source>
        <dbReference type="Proteomes" id="UP001501476"/>
    </source>
</evidence>
<keyword evidence="2" id="KW-1185">Reference proteome</keyword>
<proteinExistence type="predicted"/>
<evidence type="ECO:0000313" key="1">
    <source>
        <dbReference type="EMBL" id="GAA0230467.1"/>
    </source>
</evidence>
<accession>A0ABN0TUF0</accession>
<reference evidence="1 2" key="1">
    <citation type="journal article" date="2019" name="Int. J. Syst. Evol. Microbiol.">
        <title>The Global Catalogue of Microorganisms (GCM) 10K type strain sequencing project: providing services to taxonomists for standard genome sequencing and annotation.</title>
        <authorList>
            <consortium name="The Broad Institute Genomics Platform"/>
            <consortium name="The Broad Institute Genome Sequencing Center for Infectious Disease"/>
            <person name="Wu L."/>
            <person name="Ma J."/>
        </authorList>
    </citation>
    <scope>NUCLEOTIDE SEQUENCE [LARGE SCALE GENOMIC DNA]</scope>
    <source>
        <strain evidence="1 2">JCM 6886</strain>
    </source>
</reference>
<name>A0ABN0TUF0_9GAMM</name>
<dbReference type="EMBL" id="BAAADG010000011">
    <property type="protein sequence ID" value="GAA0230467.1"/>
    <property type="molecule type" value="Genomic_DNA"/>
</dbReference>